<dbReference type="SUPFAM" id="SSF47459">
    <property type="entry name" value="HLH, helix-loop-helix DNA-binding domain"/>
    <property type="match status" value="1"/>
</dbReference>
<dbReference type="PANTHER" id="PTHR45776">
    <property type="entry name" value="MIP04163P"/>
    <property type="match status" value="1"/>
</dbReference>
<dbReference type="Gene3D" id="4.10.280.10">
    <property type="entry name" value="Helix-loop-helix DNA-binding domain"/>
    <property type="match status" value="1"/>
</dbReference>
<feature type="compositionally biased region" description="Polar residues" evidence="7">
    <location>
        <begin position="19"/>
        <end position="29"/>
    </location>
</feature>
<name>A0A8S9ZKU8_9BILA</name>
<comment type="caution">
    <text evidence="9">The sequence shown here is derived from an EMBL/GenBank/DDBJ whole genome shotgun (WGS) entry which is preliminary data.</text>
</comment>
<gene>
    <name evidence="9" type="ORF">Mgra_00006730</name>
</gene>
<evidence type="ECO:0000256" key="2">
    <source>
        <dbReference type="ARBA" id="ARBA00008289"/>
    </source>
</evidence>
<dbReference type="GO" id="GO:0046983">
    <property type="term" value="F:protein dimerization activity"/>
    <property type="evidence" value="ECO:0007669"/>
    <property type="project" value="InterPro"/>
</dbReference>
<dbReference type="InterPro" id="IPR011598">
    <property type="entry name" value="bHLH_dom"/>
</dbReference>
<dbReference type="OrthoDB" id="6242697at2759"/>
<dbReference type="PANTHER" id="PTHR45776:SF2">
    <property type="entry name" value="MIP04163P"/>
    <property type="match status" value="1"/>
</dbReference>
<organism evidence="9 10">
    <name type="scientific">Meloidogyne graminicola</name>
    <dbReference type="NCBI Taxonomy" id="189291"/>
    <lineage>
        <taxon>Eukaryota</taxon>
        <taxon>Metazoa</taxon>
        <taxon>Ecdysozoa</taxon>
        <taxon>Nematoda</taxon>
        <taxon>Chromadorea</taxon>
        <taxon>Rhabditida</taxon>
        <taxon>Tylenchina</taxon>
        <taxon>Tylenchomorpha</taxon>
        <taxon>Tylenchoidea</taxon>
        <taxon>Meloidogynidae</taxon>
        <taxon>Meloidogyninae</taxon>
        <taxon>Meloidogyne</taxon>
    </lineage>
</organism>
<dbReference type="GO" id="GO:0000978">
    <property type="term" value="F:RNA polymerase II cis-regulatory region sequence-specific DNA binding"/>
    <property type="evidence" value="ECO:0007669"/>
    <property type="project" value="TreeGrafter"/>
</dbReference>
<feature type="region of interest" description="Disordered" evidence="7">
    <location>
        <begin position="147"/>
        <end position="186"/>
    </location>
</feature>
<feature type="compositionally biased region" description="Polar residues" evidence="7">
    <location>
        <begin position="75"/>
        <end position="93"/>
    </location>
</feature>
<sequence>MLQNFLHQQQNSQHSSQQRPENNTESQQQQQLDEFIIDEILSLEGEQQANNRQNNYGCATSIQQQQSSRPIPLSTACSRDSSNASIQSGSPGFQTAGGGFGLYSPKNDSDFRQIISSSAPTSCEIEYVPQLDNQNFLLLNNLNSSMEYRKGGKDENERDEDEVSEEDDDLEEKVDEEDEWENGNKINNNNLKKIETIKSPTFLTNRKSVLKRQNSFEGVCGEGKKGFYRGEQKLREIVLRNFIRRGAPGVHVSGSGSSTVNNKGSQHSQANTRDLNMTEVEMYKDRRKKDIHNMIERRRRYNINDRIKELGLMLPKSTAEEMKLNKGTILKASCDYIRQLQKDREIMIRHQQKTSKLEELARQYFQRIQDLEGHLEKNGINIPPCKLPAPNALSPPICLPSSAHHGKCIKQEPSEELIGSFSPSSTPQTKIACSLQEMQIASPTGSHASLLKMSTIQSQFGQSPTALIIGSAPSDMASYLNQHVLTTSTTNNNNAINIIQQQQRHQQQQPMDFANWNNNQSQLGQIFNVNNYGELSMEEFVFHQNRGPLLQGQDPLMSQHGGSLSNQLSPVIQWDQSSFSPGHEANH</sequence>
<keyword evidence="4" id="KW-0238">DNA-binding</keyword>
<evidence type="ECO:0000259" key="8">
    <source>
        <dbReference type="PROSITE" id="PS50888"/>
    </source>
</evidence>
<dbReference type="EMBL" id="JABEBT010000068">
    <property type="protein sequence ID" value="KAF7633870.1"/>
    <property type="molecule type" value="Genomic_DNA"/>
</dbReference>
<evidence type="ECO:0000256" key="7">
    <source>
        <dbReference type="SAM" id="MobiDB-lite"/>
    </source>
</evidence>
<feature type="region of interest" description="Disordered" evidence="7">
    <location>
        <begin position="249"/>
        <end position="271"/>
    </location>
</feature>
<feature type="region of interest" description="Disordered" evidence="7">
    <location>
        <begin position="60"/>
        <end position="101"/>
    </location>
</feature>
<dbReference type="AlphaFoldDB" id="A0A8S9ZKU8"/>
<dbReference type="PROSITE" id="PS50888">
    <property type="entry name" value="BHLH"/>
    <property type="match status" value="1"/>
</dbReference>
<keyword evidence="5" id="KW-0804">Transcription</keyword>
<evidence type="ECO:0000256" key="6">
    <source>
        <dbReference type="ARBA" id="ARBA00023242"/>
    </source>
</evidence>
<comment type="subcellular location">
    <subcellularLocation>
        <location evidence="1">Nucleus</location>
    </subcellularLocation>
</comment>
<evidence type="ECO:0000256" key="1">
    <source>
        <dbReference type="ARBA" id="ARBA00004123"/>
    </source>
</evidence>
<feature type="compositionally biased region" description="Low complexity" evidence="7">
    <location>
        <begin position="1"/>
        <end position="18"/>
    </location>
</feature>
<comment type="similarity">
    <text evidence="2">Belongs to the MiT/TFE family.</text>
</comment>
<feature type="compositionally biased region" description="Low complexity" evidence="7">
    <location>
        <begin position="249"/>
        <end position="265"/>
    </location>
</feature>
<dbReference type="SMART" id="SM00353">
    <property type="entry name" value="HLH"/>
    <property type="match status" value="1"/>
</dbReference>
<protein>
    <submittedName>
        <fullName evidence="9">BHLH domain-containing protein</fullName>
    </submittedName>
</protein>
<evidence type="ECO:0000256" key="5">
    <source>
        <dbReference type="ARBA" id="ARBA00023163"/>
    </source>
</evidence>
<evidence type="ECO:0000256" key="4">
    <source>
        <dbReference type="ARBA" id="ARBA00023125"/>
    </source>
</evidence>
<feature type="compositionally biased region" description="Basic and acidic residues" evidence="7">
    <location>
        <begin position="147"/>
        <end position="156"/>
    </location>
</feature>
<dbReference type="GO" id="GO:0000981">
    <property type="term" value="F:DNA-binding transcription factor activity, RNA polymerase II-specific"/>
    <property type="evidence" value="ECO:0007669"/>
    <property type="project" value="TreeGrafter"/>
</dbReference>
<keyword evidence="6" id="KW-0539">Nucleus</keyword>
<accession>A0A8S9ZKU8</accession>
<proteinExistence type="inferred from homology"/>
<dbReference type="CDD" id="cd11397">
    <property type="entry name" value="bHLHzip_MITF_like"/>
    <property type="match status" value="1"/>
</dbReference>
<keyword evidence="10" id="KW-1185">Reference proteome</keyword>
<dbReference type="GO" id="GO:0005634">
    <property type="term" value="C:nucleus"/>
    <property type="evidence" value="ECO:0007669"/>
    <property type="project" value="UniProtKB-SubCell"/>
</dbReference>
<evidence type="ECO:0000313" key="9">
    <source>
        <dbReference type="EMBL" id="KAF7633870.1"/>
    </source>
</evidence>
<evidence type="ECO:0000256" key="3">
    <source>
        <dbReference type="ARBA" id="ARBA00023015"/>
    </source>
</evidence>
<dbReference type="InterPro" id="IPR036638">
    <property type="entry name" value="HLH_DNA-bd_sf"/>
</dbReference>
<keyword evidence="3" id="KW-0805">Transcription regulation</keyword>
<dbReference type="Proteomes" id="UP000605970">
    <property type="component" value="Unassembled WGS sequence"/>
</dbReference>
<dbReference type="Pfam" id="PF00010">
    <property type="entry name" value="HLH"/>
    <property type="match status" value="1"/>
</dbReference>
<feature type="domain" description="BHLH" evidence="8">
    <location>
        <begin position="287"/>
        <end position="340"/>
    </location>
</feature>
<feature type="compositionally biased region" description="Acidic residues" evidence="7">
    <location>
        <begin position="157"/>
        <end position="181"/>
    </location>
</feature>
<feature type="region of interest" description="Disordered" evidence="7">
    <location>
        <begin position="1"/>
        <end position="29"/>
    </location>
</feature>
<reference evidence="9" key="1">
    <citation type="journal article" date="2020" name="Ecol. Evol.">
        <title>Genome structure and content of the rice root-knot nematode (Meloidogyne graminicola).</title>
        <authorList>
            <person name="Phan N.T."/>
            <person name="Danchin E.G.J."/>
            <person name="Klopp C."/>
            <person name="Perfus-Barbeoch L."/>
            <person name="Kozlowski D.K."/>
            <person name="Koutsovoulos G.D."/>
            <person name="Lopez-Roques C."/>
            <person name="Bouchez O."/>
            <person name="Zahm M."/>
            <person name="Besnard G."/>
            <person name="Bellafiore S."/>
        </authorList>
    </citation>
    <scope>NUCLEOTIDE SEQUENCE</scope>
    <source>
        <strain evidence="9">VN-18</strain>
    </source>
</reference>
<evidence type="ECO:0000313" key="10">
    <source>
        <dbReference type="Proteomes" id="UP000605970"/>
    </source>
</evidence>